<dbReference type="InterPro" id="IPR050509">
    <property type="entry name" value="CoA-transferase_III"/>
</dbReference>
<dbReference type="EMBL" id="WVUK01000043">
    <property type="protein sequence ID" value="KAF7495967.1"/>
    <property type="molecule type" value="Genomic_DNA"/>
</dbReference>
<name>A0A834RHP5_SARSC</name>
<dbReference type="Gene3D" id="3.40.50.10540">
    <property type="entry name" value="Crotonobetainyl-coa:carnitine coa-transferase, domain 1"/>
    <property type="match status" value="1"/>
</dbReference>
<reference evidence="3" key="2">
    <citation type="submission" date="2020-01" db="EMBL/GenBank/DDBJ databases">
        <authorList>
            <person name="Korhonen P.K.K."/>
            <person name="Guangxu M.G."/>
            <person name="Wang T.W."/>
            <person name="Stroehlein A.J.S."/>
            <person name="Young N.D."/>
            <person name="Ang C.-S.A."/>
            <person name="Fernando D.W.F."/>
            <person name="Lu H.L."/>
            <person name="Taylor S.T."/>
            <person name="Ehtesham M.E.M."/>
            <person name="Najaraj S.H.N."/>
            <person name="Harsha G.H.G."/>
            <person name="Madugundu A.M."/>
            <person name="Renuse S.R."/>
            <person name="Holt D.H."/>
            <person name="Pandey A.P."/>
            <person name="Papenfuss A.P."/>
            <person name="Gasser R.B.G."/>
            <person name="Fischer K.F."/>
        </authorList>
    </citation>
    <scope>NUCLEOTIDE SEQUENCE</scope>
    <source>
        <strain evidence="3">SSS_KF_BRIS2020</strain>
    </source>
</reference>
<accession>A0A834RHP5</accession>
<dbReference type="Pfam" id="PF02515">
    <property type="entry name" value="CoA_transf_3"/>
    <property type="match status" value="1"/>
</dbReference>
<feature type="region of interest" description="Disordered" evidence="2">
    <location>
        <begin position="330"/>
        <end position="360"/>
    </location>
</feature>
<dbReference type="OMA" id="VVIDPFR"/>
<dbReference type="SUPFAM" id="SSF89796">
    <property type="entry name" value="CoA-transferase family III (CaiB/BaiF)"/>
    <property type="match status" value="1"/>
</dbReference>
<dbReference type="Proteomes" id="UP000070412">
    <property type="component" value="Unassembled WGS sequence"/>
</dbReference>
<feature type="compositionally biased region" description="Basic and acidic residues" evidence="2">
    <location>
        <begin position="335"/>
        <end position="352"/>
    </location>
</feature>
<reference evidence="4" key="3">
    <citation type="submission" date="2022-06" db="UniProtKB">
        <authorList>
            <consortium name="EnsemblMetazoa"/>
        </authorList>
    </citation>
    <scope>IDENTIFICATION</scope>
</reference>
<dbReference type="InterPro" id="IPR044855">
    <property type="entry name" value="CoA-Trfase_III_dom3_sf"/>
</dbReference>
<keyword evidence="5" id="KW-1185">Reference proteome</keyword>
<dbReference type="PANTHER" id="PTHR48228">
    <property type="entry name" value="SUCCINYL-COA--D-CITRAMALATE COA-TRANSFERASE"/>
    <property type="match status" value="1"/>
</dbReference>
<protein>
    <submittedName>
        <fullName evidence="3">Alpha-methylacyl-CoA racemase</fullName>
    </submittedName>
</protein>
<dbReference type="InterPro" id="IPR023606">
    <property type="entry name" value="CoA-Trfase_III_dom_1_sf"/>
</dbReference>
<evidence type="ECO:0000313" key="5">
    <source>
        <dbReference type="Proteomes" id="UP000070412"/>
    </source>
</evidence>
<evidence type="ECO:0000256" key="1">
    <source>
        <dbReference type="ARBA" id="ARBA00008383"/>
    </source>
</evidence>
<dbReference type="InterPro" id="IPR003673">
    <property type="entry name" value="CoA-Trfase_fam_III"/>
</dbReference>
<dbReference type="GO" id="GO:0003824">
    <property type="term" value="F:catalytic activity"/>
    <property type="evidence" value="ECO:0007669"/>
    <property type="project" value="InterPro"/>
</dbReference>
<reference evidence="5" key="1">
    <citation type="journal article" date="2020" name="PLoS Negl. Trop. Dis.">
        <title>High-quality nuclear genome for Sarcoptes scabiei-A critical resource for a neglected parasite.</title>
        <authorList>
            <person name="Korhonen P.K."/>
            <person name="Gasser R.B."/>
            <person name="Ma G."/>
            <person name="Wang T."/>
            <person name="Stroehlein A.J."/>
            <person name="Young N.D."/>
            <person name="Ang C.S."/>
            <person name="Fernando D.D."/>
            <person name="Lu H.C."/>
            <person name="Taylor S."/>
            <person name="Reynolds S.L."/>
            <person name="Mofiz E."/>
            <person name="Najaraj S.H."/>
            <person name="Gowda H."/>
            <person name="Madugundu A."/>
            <person name="Renuse S."/>
            <person name="Holt D."/>
            <person name="Pandey A."/>
            <person name="Papenfuss A.T."/>
            <person name="Fischer K."/>
        </authorList>
    </citation>
    <scope>NUCLEOTIDE SEQUENCE [LARGE SCALE GENOMIC DNA]</scope>
</reference>
<dbReference type="PANTHER" id="PTHR48228:SF5">
    <property type="entry name" value="ALPHA-METHYLACYL-COA RACEMASE"/>
    <property type="match status" value="1"/>
</dbReference>
<dbReference type="EnsemblMetazoa" id="SSS_2767s_mrna">
    <property type="protein sequence ID" value="KAF7495967.1"/>
    <property type="gene ID" value="SSS_2767"/>
</dbReference>
<proteinExistence type="inferred from homology"/>
<comment type="similarity">
    <text evidence="1">Belongs to the CoA-transferase III family.</text>
</comment>
<evidence type="ECO:0000256" key="2">
    <source>
        <dbReference type="SAM" id="MobiDB-lite"/>
    </source>
</evidence>
<evidence type="ECO:0000313" key="3">
    <source>
        <dbReference type="EMBL" id="KAF7495967.1"/>
    </source>
</evidence>
<dbReference type="OrthoDB" id="16747at2759"/>
<organism evidence="3">
    <name type="scientific">Sarcoptes scabiei</name>
    <name type="common">Itch mite</name>
    <name type="synonym">Acarus scabiei</name>
    <dbReference type="NCBI Taxonomy" id="52283"/>
    <lineage>
        <taxon>Eukaryota</taxon>
        <taxon>Metazoa</taxon>
        <taxon>Ecdysozoa</taxon>
        <taxon>Arthropoda</taxon>
        <taxon>Chelicerata</taxon>
        <taxon>Arachnida</taxon>
        <taxon>Acari</taxon>
        <taxon>Acariformes</taxon>
        <taxon>Sarcoptiformes</taxon>
        <taxon>Astigmata</taxon>
        <taxon>Psoroptidia</taxon>
        <taxon>Sarcoptoidea</taxon>
        <taxon>Sarcoptidae</taxon>
        <taxon>Sarcoptinae</taxon>
        <taxon>Sarcoptes</taxon>
    </lineage>
</organism>
<gene>
    <name evidence="3" type="ORF">SSS_2767</name>
</gene>
<dbReference type="Gene3D" id="3.30.1540.10">
    <property type="entry name" value="formyl-coa transferase, domain 3"/>
    <property type="match status" value="1"/>
</dbReference>
<evidence type="ECO:0000313" key="4">
    <source>
        <dbReference type="EnsemblMetazoa" id="KAF7495967.1"/>
    </source>
</evidence>
<sequence length="380" mass="42788">MGPLKGIKVLEFVGIGPGPFLGKILNDFGAEIVRVKKMYSFTNFFDTSNNPEITIDLKHPQSVEICRRLASRSDVLIDPYRPGVLERLNLGPETLLKLNDRLVIARLTGYGQTGPFSQKGSHDLNFLALSGVLSLIGYEDKPPIAPLNLVGDFGGGSMLGAFAIVAALYERSLSGRGQIIDHSLTEGTGYISTFVWQTMKFKPIFWPNFPRRNANLLDNGCPFYRCYECADKKFIAVASGEEKFYENLLAVLKPKSSLNRFDIKNWPSISEEFARIIRTKTRDEWCELFDKTDACVTPVLELDEASLHHHNLYRKSFDREKDLPLPAPRFSRTILDSHNDSGDEAKENESNRSNESTEILKQLNFSDSEIDKMSSMGIFE</sequence>
<dbReference type="AlphaFoldDB" id="A0A834RHP5"/>